<keyword evidence="9" id="KW-1133">Transmembrane helix</keyword>
<keyword evidence="8" id="KW-0735">Signal-anchor</keyword>
<dbReference type="GO" id="GO:0046872">
    <property type="term" value="F:metal ion binding"/>
    <property type="evidence" value="ECO:0007669"/>
    <property type="project" value="UniProtKB-KW"/>
</dbReference>
<dbReference type="GO" id="GO:0016020">
    <property type="term" value="C:membrane"/>
    <property type="evidence" value="ECO:0007669"/>
    <property type="project" value="InterPro"/>
</dbReference>
<feature type="domain" description="DUF5928" evidence="15">
    <location>
        <begin position="270"/>
        <end position="525"/>
    </location>
</feature>
<proteinExistence type="predicted"/>
<evidence type="ECO:0000256" key="6">
    <source>
        <dbReference type="ARBA" id="ARBA00022723"/>
    </source>
</evidence>
<dbReference type="InterPro" id="IPR003406">
    <property type="entry name" value="Glyco_trans_14"/>
</dbReference>
<keyword evidence="13" id="KW-0325">Glycoprotein</keyword>
<evidence type="ECO:0000256" key="5">
    <source>
        <dbReference type="ARBA" id="ARBA00022692"/>
    </source>
</evidence>
<keyword evidence="4" id="KW-0808">Transferase</keyword>
<sequence>MARIAFILLCHKNPDAIVAQAEQLTAAGDYIAIHFDASSPSADYQLIQQELAENPNVVFAKRRVKCGWGEWSLVQATLHAVEEAVEAFPHATHFYMVSGDCMPIKSAGFAHRLLDDNDADYIESYDFFDSNWIKTGFREERLIYRHFFNERTQKWRFYTALALQERLKMTRAVPSDIRVMIGSQWWCLRRQTIEAILDFTKARRDIMRFFKTTWIPDETFFQTLVRHLVPGREIENRTLTFLMFSDYGMPVTFYNDHYDMLLGQNGIFARKISAEATDLREKLGALYASDRTDFAVSGEGQRLFDFLTKRGRIGRRFAQRFWERETTLGRNRELMIIACKKWHVAKRLVAAINEQTDIPALEYLFNESDTPLPDLGGIESSLEKRGRHRRATMRMLFHHFGKERLIICLDTADLDVIGDFFADRATVRLLAIECNCDDEYLIGHAKRVGLASDMTPDATFDRLLPTIRSDMIFEREAIRDAAFQNMSRLREDASVEENSRALANFLSIDLSQARTLAETPYLFVD</sequence>
<keyword evidence="6" id="KW-0479">Metal-binding</keyword>
<dbReference type="InterPro" id="IPR043538">
    <property type="entry name" value="XYLT"/>
</dbReference>
<evidence type="ECO:0000256" key="8">
    <source>
        <dbReference type="ARBA" id="ARBA00022968"/>
    </source>
</evidence>
<evidence type="ECO:0000256" key="14">
    <source>
        <dbReference type="ARBA" id="ARBA00042865"/>
    </source>
</evidence>
<evidence type="ECO:0000313" key="17">
    <source>
        <dbReference type="Proteomes" id="UP000198926"/>
    </source>
</evidence>
<protein>
    <recommendedName>
        <fullName evidence="14">Peptide O-xylosyltransferase</fullName>
    </recommendedName>
</protein>
<reference evidence="16 17" key="1">
    <citation type="submission" date="2016-10" db="EMBL/GenBank/DDBJ databases">
        <authorList>
            <person name="de Groot N.N."/>
        </authorList>
    </citation>
    <scope>NUCLEOTIDE SEQUENCE [LARGE SCALE GENOMIC DNA]</scope>
    <source>
        <strain evidence="16 17">DSM 29433</strain>
    </source>
</reference>
<evidence type="ECO:0000256" key="10">
    <source>
        <dbReference type="ARBA" id="ARBA00023034"/>
    </source>
</evidence>
<evidence type="ECO:0000259" key="15">
    <source>
        <dbReference type="Pfam" id="PF19350"/>
    </source>
</evidence>
<evidence type="ECO:0000256" key="2">
    <source>
        <dbReference type="ARBA" id="ARBA00004648"/>
    </source>
</evidence>
<dbReference type="PANTHER" id="PTHR46025">
    <property type="entry name" value="XYLOSYLTRANSFERASE OXT"/>
    <property type="match status" value="1"/>
</dbReference>
<evidence type="ECO:0000313" key="16">
    <source>
        <dbReference type="EMBL" id="SFS00202.1"/>
    </source>
</evidence>
<gene>
    <name evidence="16" type="ORF">SAMN05444714_0329</name>
</gene>
<keyword evidence="7" id="KW-0256">Endoplasmic reticulum</keyword>
<keyword evidence="5" id="KW-0812">Transmembrane</keyword>
<evidence type="ECO:0000256" key="7">
    <source>
        <dbReference type="ARBA" id="ARBA00022824"/>
    </source>
</evidence>
<dbReference type="InterPro" id="IPR045972">
    <property type="entry name" value="DUF5928"/>
</dbReference>
<accession>A0A1I6L9S0</accession>
<dbReference type="AlphaFoldDB" id="A0A1I6L9S0"/>
<organism evidence="16 17">
    <name type="scientific">Yoonia litorea</name>
    <dbReference type="NCBI Taxonomy" id="1123755"/>
    <lineage>
        <taxon>Bacteria</taxon>
        <taxon>Pseudomonadati</taxon>
        <taxon>Pseudomonadota</taxon>
        <taxon>Alphaproteobacteria</taxon>
        <taxon>Rhodobacterales</taxon>
        <taxon>Paracoccaceae</taxon>
        <taxon>Yoonia</taxon>
    </lineage>
</organism>
<evidence type="ECO:0000256" key="12">
    <source>
        <dbReference type="ARBA" id="ARBA00023157"/>
    </source>
</evidence>
<evidence type="ECO:0000256" key="4">
    <source>
        <dbReference type="ARBA" id="ARBA00022679"/>
    </source>
</evidence>
<keyword evidence="17" id="KW-1185">Reference proteome</keyword>
<keyword evidence="11" id="KW-0472">Membrane</keyword>
<dbReference type="EMBL" id="FOZM01000001">
    <property type="protein sequence ID" value="SFS00202.1"/>
    <property type="molecule type" value="Genomic_DNA"/>
</dbReference>
<name>A0A1I6L9S0_9RHOB</name>
<dbReference type="PANTHER" id="PTHR46025:SF3">
    <property type="entry name" value="XYLOSYLTRANSFERASE OXT"/>
    <property type="match status" value="1"/>
</dbReference>
<keyword evidence="12" id="KW-1015">Disulfide bond</keyword>
<evidence type="ECO:0000256" key="3">
    <source>
        <dbReference type="ARBA" id="ARBA00022676"/>
    </source>
</evidence>
<dbReference type="GO" id="GO:0030158">
    <property type="term" value="F:protein xylosyltransferase activity"/>
    <property type="evidence" value="ECO:0007669"/>
    <property type="project" value="InterPro"/>
</dbReference>
<dbReference type="STRING" id="1123755.SAMN05444714_0329"/>
<evidence type="ECO:0000256" key="1">
    <source>
        <dbReference type="ARBA" id="ARBA00004323"/>
    </source>
</evidence>
<evidence type="ECO:0000256" key="13">
    <source>
        <dbReference type="ARBA" id="ARBA00023180"/>
    </source>
</evidence>
<dbReference type="Pfam" id="PF19350">
    <property type="entry name" value="DUF5928"/>
    <property type="match status" value="1"/>
</dbReference>
<dbReference type="RefSeq" id="WP_090207354.1">
    <property type="nucleotide sequence ID" value="NZ_FOZM01000001.1"/>
</dbReference>
<dbReference type="Pfam" id="PF02485">
    <property type="entry name" value="Branch"/>
    <property type="match status" value="1"/>
</dbReference>
<dbReference type="GO" id="GO:0015012">
    <property type="term" value="P:heparan sulfate proteoglycan biosynthetic process"/>
    <property type="evidence" value="ECO:0007669"/>
    <property type="project" value="TreeGrafter"/>
</dbReference>
<evidence type="ECO:0000256" key="9">
    <source>
        <dbReference type="ARBA" id="ARBA00022989"/>
    </source>
</evidence>
<comment type="subcellular location">
    <subcellularLocation>
        <location evidence="2">Endoplasmic reticulum membrane</location>
        <topology evidence="2">Single-pass type II membrane protein</topology>
    </subcellularLocation>
    <subcellularLocation>
        <location evidence="1">Golgi apparatus membrane</location>
        <topology evidence="1">Single-pass type II membrane protein</topology>
    </subcellularLocation>
</comment>
<dbReference type="GO" id="GO:0050650">
    <property type="term" value="P:chondroitin sulfate proteoglycan biosynthetic process"/>
    <property type="evidence" value="ECO:0007669"/>
    <property type="project" value="TreeGrafter"/>
</dbReference>
<evidence type="ECO:0000256" key="11">
    <source>
        <dbReference type="ARBA" id="ARBA00023136"/>
    </source>
</evidence>
<keyword evidence="10" id="KW-0333">Golgi apparatus</keyword>
<keyword evidence="3" id="KW-0328">Glycosyltransferase</keyword>
<dbReference type="Proteomes" id="UP000198926">
    <property type="component" value="Unassembled WGS sequence"/>
</dbReference>
<dbReference type="OrthoDB" id="7943907at2"/>